<protein>
    <recommendedName>
        <fullName evidence="3">Single-stranded DNA-binding protein</fullName>
    </recommendedName>
</protein>
<accession>A0A433ET63</accession>
<organism evidence="1 2">
    <name type="scientific">Spiroplasma poulsonii</name>
    <dbReference type="NCBI Taxonomy" id="2138"/>
    <lineage>
        <taxon>Bacteria</taxon>
        <taxon>Bacillati</taxon>
        <taxon>Mycoplasmatota</taxon>
        <taxon>Mollicutes</taxon>
        <taxon>Entomoplasmatales</taxon>
        <taxon>Spiroplasmataceae</taxon>
        <taxon>Spiroplasma</taxon>
    </lineage>
</organism>
<sequence length="134" mass="15443">MVKKSNLSKTSVTNKPKIKNKRINKLELTVRLHENPIKTKIKALVAGGVEVDACSAKCQWDGLNYSTLSIYNPSILTEFLKLKKDDEIKIKGSVFNQLNIKTKRYFLSFRVDSFEIIQKAIRKRTNTNIKKEEK</sequence>
<dbReference type="AlphaFoldDB" id="A0A433ET63"/>
<dbReference type="Proteomes" id="UP000274545">
    <property type="component" value="Unassembled WGS sequence"/>
</dbReference>
<reference evidence="1 2" key="1">
    <citation type="journal article" date="2019" name="Genome Biol. Evol.">
        <title>Toxin and genome evolution in a Drosophila defensive symbiosis.</title>
        <authorList>
            <person name="Ballinger M.J."/>
            <person name="Gawryluk R.M."/>
            <person name="Perlman S.J."/>
        </authorList>
    </citation>
    <scope>NUCLEOTIDE SEQUENCE [LARGE SCALE GENOMIC DNA]</scope>
    <source>
        <strain evidence="2">sNeo</strain>
    </source>
</reference>
<gene>
    <name evidence="1" type="ORF">D6D54_00995</name>
</gene>
<evidence type="ECO:0008006" key="3">
    <source>
        <dbReference type="Google" id="ProtNLM"/>
    </source>
</evidence>
<evidence type="ECO:0000313" key="1">
    <source>
        <dbReference type="EMBL" id="RUP78083.1"/>
    </source>
</evidence>
<dbReference type="EMBL" id="RAHC01000001">
    <property type="protein sequence ID" value="RUP78083.1"/>
    <property type="molecule type" value="Genomic_DNA"/>
</dbReference>
<evidence type="ECO:0000313" key="2">
    <source>
        <dbReference type="Proteomes" id="UP000274545"/>
    </source>
</evidence>
<proteinExistence type="predicted"/>
<dbReference type="RefSeq" id="WP_127092416.1">
    <property type="nucleotide sequence ID" value="NZ_RAHC01000001.1"/>
</dbReference>
<comment type="caution">
    <text evidence="1">The sequence shown here is derived from an EMBL/GenBank/DDBJ whole genome shotgun (WGS) entry which is preliminary data.</text>
</comment>
<name>A0A433ET63_9MOLU</name>